<proteinExistence type="predicted"/>
<keyword evidence="1" id="KW-1133">Transmembrane helix</keyword>
<dbReference type="Proteomes" id="UP001178461">
    <property type="component" value="Chromosome 1"/>
</dbReference>
<gene>
    <name evidence="2" type="ORF">PODLI_1B036034</name>
</gene>
<feature type="transmembrane region" description="Helical" evidence="1">
    <location>
        <begin position="100"/>
        <end position="125"/>
    </location>
</feature>
<accession>A0AA35JPF7</accession>
<protein>
    <submittedName>
        <fullName evidence="2">Uncharacterized protein</fullName>
    </submittedName>
</protein>
<evidence type="ECO:0000313" key="3">
    <source>
        <dbReference type="Proteomes" id="UP001178461"/>
    </source>
</evidence>
<evidence type="ECO:0000256" key="1">
    <source>
        <dbReference type="SAM" id="Phobius"/>
    </source>
</evidence>
<keyword evidence="1" id="KW-0812">Transmembrane</keyword>
<organism evidence="2 3">
    <name type="scientific">Podarcis lilfordi</name>
    <name type="common">Lilford's wall lizard</name>
    <dbReference type="NCBI Taxonomy" id="74358"/>
    <lineage>
        <taxon>Eukaryota</taxon>
        <taxon>Metazoa</taxon>
        <taxon>Chordata</taxon>
        <taxon>Craniata</taxon>
        <taxon>Vertebrata</taxon>
        <taxon>Euteleostomi</taxon>
        <taxon>Lepidosauria</taxon>
        <taxon>Squamata</taxon>
        <taxon>Bifurcata</taxon>
        <taxon>Unidentata</taxon>
        <taxon>Episquamata</taxon>
        <taxon>Laterata</taxon>
        <taxon>Lacertibaenia</taxon>
        <taxon>Lacertidae</taxon>
        <taxon>Podarcis</taxon>
    </lineage>
</organism>
<keyword evidence="3" id="KW-1185">Reference proteome</keyword>
<dbReference type="AlphaFoldDB" id="A0AA35JPF7"/>
<reference evidence="2" key="1">
    <citation type="submission" date="2022-12" db="EMBL/GenBank/DDBJ databases">
        <authorList>
            <person name="Alioto T."/>
            <person name="Alioto T."/>
            <person name="Gomez Garrido J."/>
        </authorList>
    </citation>
    <scope>NUCLEOTIDE SEQUENCE</scope>
</reference>
<keyword evidence="1" id="KW-0472">Membrane</keyword>
<dbReference type="EMBL" id="OX395126">
    <property type="protein sequence ID" value="CAI5762273.1"/>
    <property type="molecule type" value="Genomic_DNA"/>
</dbReference>
<sequence length="144" mass="16490">MKGKCIQNQRCKYLKEMNGKQQEGQSGVGSELGHVKRWDNPFLSCHSPDENPCMRSHRHTHTPVNCYQPWDRSSPQTWSFEGAIAGTTAREEKVKPPLSMVLIEILPLLLCLLFTILLTCMQVQITRLLFWFGPPLYLKDGQTC</sequence>
<evidence type="ECO:0000313" key="2">
    <source>
        <dbReference type="EMBL" id="CAI5762273.1"/>
    </source>
</evidence>
<name>A0AA35JPF7_9SAUR</name>